<evidence type="ECO:0000256" key="6">
    <source>
        <dbReference type="ARBA" id="ARBA00023157"/>
    </source>
</evidence>
<accession>A0A378JJB4</accession>
<evidence type="ECO:0000256" key="4">
    <source>
        <dbReference type="ARBA" id="ARBA00023004"/>
    </source>
</evidence>
<name>A0A378JJB4_9GAMM</name>
<dbReference type="AlphaFoldDB" id="A0A378JJB4"/>
<keyword evidence="9" id="KW-1185">Reference proteome</keyword>
<organism evidence="8 9">
    <name type="scientific">Legionella busanensis</name>
    <dbReference type="NCBI Taxonomy" id="190655"/>
    <lineage>
        <taxon>Bacteria</taxon>
        <taxon>Pseudomonadati</taxon>
        <taxon>Pseudomonadota</taxon>
        <taxon>Gammaproteobacteria</taxon>
        <taxon>Legionellales</taxon>
        <taxon>Legionellaceae</taxon>
        <taxon>Legionella</taxon>
    </lineage>
</organism>
<dbReference type="Proteomes" id="UP000254794">
    <property type="component" value="Unassembled WGS sequence"/>
</dbReference>
<dbReference type="SUPFAM" id="SSF50022">
    <property type="entry name" value="ISP domain"/>
    <property type="match status" value="1"/>
</dbReference>
<keyword evidence="4" id="KW-0408">Iron</keyword>
<dbReference type="InterPro" id="IPR017941">
    <property type="entry name" value="Rieske_2Fe-2S"/>
</dbReference>
<dbReference type="InterPro" id="IPR005805">
    <property type="entry name" value="Rieske_Fe-S_prot_C"/>
</dbReference>
<evidence type="ECO:0000256" key="5">
    <source>
        <dbReference type="ARBA" id="ARBA00023014"/>
    </source>
</evidence>
<dbReference type="GO" id="GO:0005737">
    <property type="term" value="C:cytoplasm"/>
    <property type="evidence" value="ECO:0007669"/>
    <property type="project" value="TreeGrafter"/>
</dbReference>
<evidence type="ECO:0000313" key="9">
    <source>
        <dbReference type="Proteomes" id="UP000254794"/>
    </source>
</evidence>
<dbReference type="Pfam" id="PF00355">
    <property type="entry name" value="Rieske"/>
    <property type="match status" value="1"/>
</dbReference>
<dbReference type="InterPro" id="IPR036188">
    <property type="entry name" value="FAD/NAD-bd_sf"/>
</dbReference>
<keyword evidence="2" id="KW-0479">Metal-binding</keyword>
<evidence type="ECO:0000256" key="3">
    <source>
        <dbReference type="ARBA" id="ARBA00023002"/>
    </source>
</evidence>
<dbReference type="SUPFAM" id="SSF51905">
    <property type="entry name" value="FAD/NAD(P)-binding domain"/>
    <property type="match status" value="1"/>
</dbReference>
<evidence type="ECO:0000313" key="8">
    <source>
        <dbReference type="EMBL" id="STX51295.1"/>
    </source>
</evidence>
<proteinExistence type="predicted"/>
<keyword evidence="3 8" id="KW-0560">Oxidoreductase</keyword>
<protein>
    <submittedName>
        <fullName evidence="8">Cytochrome b6-f complex iron-sulfur subunit</fullName>
        <ecNumber evidence="8">1.10.9.1</ecNumber>
    </submittedName>
</protein>
<dbReference type="Gene3D" id="3.50.50.60">
    <property type="entry name" value="FAD/NAD(P)-binding domain"/>
    <property type="match status" value="1"/>
</dbReference>
<dbReference type="Pfam" id="PF01266">
    <property type="entry name" value="DAO"/>
    <property type="match status" value="1"/>
</dbReference>
<dbReference type="InterPro" id="IPR006076">
    <property type="entry name" value="FAD-dep_OxRdtase"/>
</dbReference>
<dbReference type="InterPro" id="IPR036922">
    <property type="entry name" value="Rieske_2Fe-2S_sf"/>
</dbReference>
<evidence type="ECO:0000259" key="7">
    <source>
        <dbReference type="PROSITE" id="PS51296"/>
    </source>
</evidence>
<dbReference type="FunFam" id="2.102.10.10:FF:000014">
    <property type="entry name" value="Oxidoreductase, FAD dependent"/>
    <property type="match status" value="1"/>
</dbReference>
<dbReference type="RefSeq" id="WP_115330941.1">
    <property type="nucleotide sequence ID" value="NZ_CAAAHP010000001.1"/>
</dbReference>
<dbReference type="PROSITE" id="PS51296">
    <property type="entry name" value="RIESKE"/>
    <property type="match status" value="1"/>
</dbReference>
<reference evidence="8 9" key="1">
    <citation type="submission" date="2018-06" db="EMBL/GenBank/DDBJ databases">
        <authorList>
            <consortium name="Pathogen Informatics"/>
            <person name="Doyle S."/>
        </authorList>
    </citation>
    <scope>NUCLEOTIDE SEQUENCE [LARGE SCALE GENOMIC DNA]</scope>
    <source>
        <strain evidence="8 9">NCTC13316</strain>
    </source>
</reference>
<gene>
    <name evidence="8" type="primary">petC_1</name>
    <name evidence="8" type="ORF">NCTC13316_01390</name>
</gene>
<dbReference type="EMBL" id="UGOD01000001">
    <property type="protein sequence ID" value="STX51295.1"/>
    <property type="molecule type" value="Genomic_DNA"/>
</dbReference>
<dbReference type="OrthoDB" id="311718at2"/>
<dbReference type="GO" id="GO:0051537">
    <property type="term" value="F:2 iron, 2 sulfur cluster binding"/>
    <property type="evidence" value="ECO:0007669"/>
    <property type="project" value="UniProtKB-KW"/>
</dbReference>
<dbReference type="GO" id="GO:0046872">
    <property type="term" value="F:metal ion binding"/>
    <property type="evidence" value="ECO:0007669"/>
    <property type="project" value="UniProtKB-KW"/>
</dbReference>
<dbReference type="PRINTS" id="PR00162">
    <property type="entry name" value="RIESKE"/>
</dbReference>
<feature type="domain" description="Rieske" evidence="7">
    <location>
        <begin position="417"/>
        <end position="502"/>
    </location>
</feature>
<dbReference type="GO" id="GO:0016491">
    <property type="term" value="F:oxidoreductase activity"/>
    <property type="evidence" value="ECO:0007669"/>
    <property type="project" value="UniProtKB-KW"/>
</dbReference>
<sequence length="502" mass="56736">MNEGISLWETISKREKNYPILDNDIEVDVAIVGGGITAITAANELIAAGKRVAILEAHQVGGVTTGYSTGNLYVAVQPFYQSIEKKFNLDTARVVAQSRLKAIDYVEKNVREKNISCHFMRRPWYCYFQGEERISMEKEIELLKRLDIDINYTSEMPLAVPFKKAAVMPNQARFNPLQYVISMAAYLHEKGCMIYENTPVTHYEEKDLCFLYTKNGKKVTAKNLFLATHSPIGINHAHFFTAPYRSYVVAVHLKNNQCPEGHFWDLSKKSHIFSAHAYKSDEPELMMLSGSHHKTGQEYYTEKHYKELESELKLCLAIDDIAFKWSAQHYQSADDIPYIGLASKTAKHTFMATGYFADGLTYGTVAGLAIADLILDKIMPFNGVYQANRNTLGASFGFLAKENINVAKQYSKDMPIFAKTDFESIAEGEGKIVEINQEKFGVCRDNNELHMVSAVCTHMKCIVNWNRAEKTWDCPCHGSRFTKQGKVIEGPAMVDLTLKESK</sequence>
<dbReference type="PANTHER" id="PTHR13847:SF274">
    <property type="entry name" value="RIESKE 2FE-2S IRON-SULFUR PROTEIN YHFW-RELATED"/>
    <property type="match status" value="1"/>
</dbReference>
<keyword evidence="5" id="KW-0411">Iron-sulfur</keyword>
<dbReference type="GO" id="GO:0016020">
    <property type="term" value="C:membrane"/>
    <property type="evidence" value="ECO:0007669"/>
    <property type="project" value="InterPro"/>
</dbReference>
<dbReference type="EC" id="1.10.9.1" evidence="8"/>
<dbReference type="PANTHER" id="PTHR13847">
    <property type="entry name" value="SARCOSINE DEHYDROGENASE-RELATED"/>
    <property type="match status" value="1"/>
</dbReference>
<dbReference type="CDD" id="cd03477">
    <property type="entry name" value="Rieske_YhfW_C"/>
    <property type="match status" value="1"/>
</dbReference>
<evidence type="ECO:0000256" key="2">
    <source>
        <dbReference type="ARBA" id="ARBA00022723"/>
    </source>
</evidence>
<evidence type="ECO:0000256" key="1">
    <source>
        <dbReference type="ARBA" id="ARBA00022714"/>
    </source>
</evidence>
<keyword evidence="1" id="KW-0001">2Fe-2S</keyword>
<dbReference type="InterPro" id="IPR038010">
    <property type="entry name" value="YhfW_C"/>
</dbReference>
<keyword evidence="6" id="KW-1015">Disulfide bond</keyword>
<dbReference type="Gene3D" id="3.30.9.10">
    <property type="entry name" value="D-Amino Acid Oxidase, subunit A, domain 2"/>
    <property type="match status" value="1"/>
</dbReference>
<dbReference type="Gene3D" id="2.102.10.10">
    <property type="entry name" value="Rieske [2Fe-2S] iron-sulphur domain"/>
    <property type="match status" value="1"/>
</dbReference>